<dbReference type="GeneID" id="72778334"/>
<name>A0A9E7SC73_9EURY</name>
<organism evidence="2 3">
    <name type="scientific">Thermococcus argininiproducens</name>
    <dbReference type="NCBI Taxonomy" id="2866384"/>
    <lineage>
        <taxon>Archaea</taxon>
        <taxon>Methanobacteriati</taxon>
        <taxon>Methanobacteriota</taxon>
        <taxon>Thermococci</taxon>
        <taxon>Thermococcales</taxon>
        <taxon>Thermococcaceae</taxon>
        <taxon>Thermococcus</taxon>
    </lineage>
</organism>
<feature type="transmembrane region" description="Helical" evidence="1">
    <location>
        <begin position="36"/>
        <end position="57"/>
    </location>
</feature>
<dbReference type="RefSeq" id="WP_251948410.1">
    <property type="nucleotide sequence ID" value="NZ_CP080572.1"/>
</dbReference>
<evidence type="ECO:0000313" key="3">
    <source>
        <dbReference type="Proteomes" id="UP001056425"/>
    </source>
</evidence>
<accession>A0A9E7SC73</accession>
<keyword evidence="1" id="KW-0812">Transmembrane</keyword>
<reference evidence="2 3" key="1">
    <citation type="submission" date="2021-08" db="EMBL/GenBank/DDBJ databases">
        <title>Thermococcus onnuriiensis IOH2.</title>
        <authorList>
            <person name="Park Y.-J."/>
        </authorList>
    </citation>
    <scope>NUCLEOTIDE SEQUENCE [LARGE SCALE GENOMIC DNA]</scope>
    <source>
        <strain evidence="2 3">IOH2</strain>
    </source>
</reference>
<protein>
    <submittedName>
        <fullName evidence="2">Uncharacterized protein</fullName>
    </submittedName>
</protein>
<keyword evidence="1" id="KW-1133">Transmembrane helix</keyword>
<keyword evidence="1" id="KW-0472">Membrane</keyword>
<dbReference type="EMBL" id="CP080572">
    <property type="protein sequence ID" value="USG99500.1"/>
    <property type="molecule type" value="Genomic_DNA"/>
</dbReference>
<evidence type="ECO:0000313" key="2">
    <source>
        <dbReference type="EMBL" id="USG99500.1"/>
    </source>
</evidence>
<dbReference type="Proteomes" id="UP001056425">
    <property type="component" value="Chromosome"/>
</dbReference>
<dbReference type="AlphaFoldDB" id="A0A9E7SC73"/>
<gene>
    <name evidence="2" type="ORF">K1720_08260</name>
</gene>
<sequence length="63" mass="7171">MRFLEEFGTLMLILGFAVAMGFLIMLARILATYTNFLITIIGIFAYVSILGIILWILDKRSKI</sequence>
<evidence type="ECO:0000256" key="1">
    <source>
        <dbReference type="SAM" id="Phobius"/>
    </source>
</evidence>
<dbReference type="KEGG" id="thei:K1720_08260"/>
<proteinExistence type="predicted"/>
<feature type="transmembrane region" description="Helical" evidence="1">
    <location>
        <begin position="7"/>
        <end position="30"/>
    </location>
</feature>
<keyword evidence="3" id="KW-1185">Reference proteome</keyword>